<dbReference type="Pfam" id="PF08843">
    <property type="entry name" value="AbiEii"/>
    <property type="match status" value="2"/>
</dbReference>
<dbReference type="EMBL" id="CP000812">
    <property type="protein sequence ID" value="ABV33768.1"/>
    <property type="molecule type" value="Genomic_DNA"/>
</dbReference>
<proteinExistence type="predicted"/>
<dbReference type="HOGENOM" id="CLU_106275_1_0_0"/>
<reference evidence="1 2" key="1">
    <citation type="submission" date="2007-08" db="EMBL/GenBank/DDBJ databases">
        <title>Complete sequence of Thermotoga lettingae TMO.</title>
        <authorList>
            <consortium name="US DOE Joint Genome Institute"/>
            <person name="Copeland A."/>
            <person name="Lucas S."/>
            <person name="Lapidus A."/>
            <person name="Barry K."/>
            <person name="Glavina del Rio T."/>
            <person name="Dalin E."/>
            <person name="Tice H."/>
            <person name="Pitluck S."/>
            <person name="Foster B."/>
            <person name="Bruce D."/>
            <person name="Schmutz J."/>
            <person name="Larimer F."/>
            <person name="Land M."/>
            <person name="Hauser L."/>
            <person name="Kyrpides N."/>
            <person name="Mikhailova N."/>
            <person name="Nelson K."/>
            <person name="Gogarten J.P."/>
            <person name="Noll K."/>
            <person name="Richardson P."/>
        </authorList>
    </citation>
    <scope>NUCLEOTIDE SEQUENCE [LARGE SCALE GENOMIC DNA]</scope>
    <source>
        <strain evidence="2">ATCC BAA-301 / DSM 14385 / NBRC 107922 / TMO</strain>
    </source>
</reference>
<dbReference type="eggNOG" id="ENOG5032FKI">
    <property type="taxonomic scope" value="Bacteria"/>
</dbReference>
<dbReference type="RefSeq" id="WP_012003249.1">
    <property type="nucleotide sequence ID" value="NC_009828.1"/>
</dbReference>
<evidence type="ECO:0000313" key="1">
    <source>
        <dbReference type="EMBL" id="ABV33768.1"/>
    </source>
</evidence>
<dbReference type="Proteomes" id="UP000002016">
    <property type="component" value="Chromosome"/>
</dbReference>
<accession>A8F6I4</accession>
<name>A8F6I4_PSELT</name>
<reference evidence="1 2" key="2">
    <citation type="journal article" date="2009" name="Proc. Natl. Acad. Sci. U.S.A.">
        <title>On the chimeric nature, thermophilic origin, and phylogenetic placement of the Thermotogales.</title>
        <authorList>
            <person name="Zhaxybayeva O."/>
            <person name="Swithers K.S."/>
            <person name="Lapierre P."/>
            <person name="Fournier G.P."/>
            <person name="Bickhart D.M."/>
            <person name="DeBoy R.T."/>
            <person name="Nelson K.E."/>
            <person name="Nesbo C.L."/>
            <person name="Doolittle W.F."/>
            <person name="Gogarten J.P."/>
            <person name="Noll K.M."/>
        </authorList>
    </citation>
    <scope>NUCLEOTIDE SEQUENCE [LARGE SCALE GENOMIC DNA]</scope>
    <source>
        <strain evidence="2">ATCC BAA-301 / DSM 14385 / NBRC 107922 / TMO</strain>
    </source>
</reference>
<gene>
    <name evidence="1" type="ordered locus">Tlet_1206</name>
</gene>
<dbReference type="KEGG" id="tle:Tlet_1206"/>
<protein>
    <submittedName>
        <fullName evidence="1">Uncharacterized protein</fullName>
    </submittedName>
</protein>
<dbReference type="AlphaFoldDB" id="A8F6I4"/>
<keyword evidence="2" id="KW-1185">Reference proteome</keyword>
<dbReference type="OrthoDB" id="9794849at2"/>
<dbReference type="STRING" id="416591.Tlet_1206"/>
<dbReference type="Gene3D" id="3.10.450.620">
    <property type="entry name" value="JHP933, nucleotidyltransferase-like core domain"/>
    <property type="match status" value="1"/>
</dbReference>
<dbReference type="InterPro" id="IPR014942">
    <property type="entry name" value="AbiEii"/>
</dbReference>
<sequence length="204" mass="24725">MKKLREDQMKVLEKLLQLGIFHDFYLAGGTSLCLKYNHRPSLDFDFFLFPEKNFSNIYENEIYKHFNIEFIYKDNQTLIFQLDGIKVSLFEYPYPLLEEPDKITDLYLAHDKDIACMKMSAIAQRGLKKDFFDLWYLINIYRWGMKELLSMLERKYKGYNPLIFLKALVYFEDAEKNIDFEEVEEKWLSIKKFFTDYIKSFNYS</sequence>
<evidence type="ECO:0000313" key="2">
    <source>
        <dbReference type="Proteomes" id="UP000002016"/>
    </source>
</evidence>
<organism evidence="1 2">
    <name type="scientific">Pseudothermotoga lettingae (strain ATCC BAA-301 / DSM 14385 / NBRC 107922 / TMO)</name>
    <name type="common">Thermotoga lettingae</name>
    <dbReference type="NCBI Taxonomy" id="416591"/>
    <lineage>
        <taxon>Bacteria</taxon>
        <taxon>Thermotogati</taxon>
        <taxon>Thermotogota</taxon>
        <taxon>Thermotogae</taxon>
        <taxon>Thermotogales</taxon>
        <taxon>Thermotogaceae</taxon>
        <taxon>Pseudothermotoga</taxon>
    </lineage>
</organism>